<keyword evidence="5" id="KW-1185">Reference proteome</keyword>
<organism evidence="4 5">
    <name type="scientific">Tigheibacillus jepli</name>
    <dbReference type="NCBI Taxonomy" id="3035914"/>
    <lineage>
        <taxon>Bacteria</taxon>
        <taxon>Bacillati</taxon>
        <taxon>Bacillota</taxon>
        <taxon>Bacilli</taxon>
        <taxon>Bacillales</taxon>
        <taxon>Bacillaceae</taxon>
        <taxon>Tigheibacillus</taxon>
    </lineage>
</organism>
<dbReference type="Proteomes" id="UP001228376">
    <property type="component" value="Unassembled WGS sequence"/>
</dbReference>
<accession>A0ABU5CCV6</accession>
<dbReference type="Pfam" id="PF13531">
    <property type="entry name" value="SBP_bac_11"/>
    <property type="match status" value="1"/>
</dbReference>
<evidence type="ECO:0000256" key="1">
    <source>
        <dbReference type="ARBA" id="ARBA00009175"/>
    </source>
</evidence>
<dbReference type="InterPro" id="IPR050682">
    <property type="entry name" value="ModA/WtpA"/>
</dbReference>
<protein>
    <submittedName>
        <fullName evidence="4">Molybdate ABC transporter substrate-binding protein</fullName>
    </submittedName>
</protein>
<dbReference type="PANTHER" id="PTHR30632">
    <property type="entry name" value="MOLYBDATE-BINDING PERIPLASMIC PROTEIN"/>
    <property type="match status" value="1"/>
</dbReference>
<dbReference type="Gene3D" id="3.40.190.10">
    <property type="entry name" value="Periplasmic binding protein-like II"/>
    <property type="match status" value="2"/>
</dbReference>
<evidence type="ECO:0000313" key="4">
    <source>
        <dbReference type="EMBL" id="MDY0404139.1"/>
    </source>
</evidence>
<dbReference type="InterPro" id="IPR005950">
    <property type="entry name" value="ModA"/>
</dbReference>
<dbReference type="PANTHER" id="PTHR30632:SF0">
    <property type="entry name" value="SULFATE-BINDING PROTEIN"/>
    <property type="match status" value="1"/>
</dbReference>
<reference evidence="4 5" key="1">
    <citation type="submission" date="2023-10" db="EMBL/GenBank/DDBJ databases">
        <title>179-bfca-hs.</title>
        <authorList>
            <person name="Miliotis G."/>
            <person name="Sengupta P."/>
            <person name="Hameed A."/>
            <person name="Chuvochina M."/>
            <person name="Mcdonagh F."/>
            <person name="Simpson A.C."/>
            <person name="Singh N.K."/>
            <person name="Rekha P.D."/>
            <person name="Raman K."/>
            <person name="Hugenholtz P."/>
            <person name="Venkateswaran K."/>
        </authorList>
    </citation>
    <scope>NUCLEOTIDE SEQUENCE [LARGE SCALE GENOMIC DNA]</scope>
    <source>
        <strain evidence="4 5">179-BFC-A-HS</strain>
    </source>
</reference>
<comment type="caution">
    <text evidence="4">The sequence shown here is derived from an EMBL/GenBank/DDBJ whole genome shotgun (WGS) entry which is preliminary data.</text>
</comment>
<dbReference type="EMBL" id="JAROCA020000001">
    <property type="protein sequence ID" value="MDY0404139.1"/>
    <property type="molecule type" value="Genomic_DNA"/>
</dbReference>
<name>A0ABU5CCV6_9BACI</name>
<evidence type="ECO:0000313" key="5">
    <source>
        <dbReference type="Proteomes" id="UP001228376"/>
    </source>
</evidence>
<evidence type="ECO:0000256" key="3">
    <source>
        <dbReference type="ARBA" id="ARBA00022729"/>
    </source>
</evidence>
<evidence type="ECO:0000256" key="2">
    <source>
        <dbReference type="ARBA" id="ARBA00022723"/>
    </source>
</evidence>
<gene>
    <name evidence="4" type="primary">modA</name>
    <name evidence="4" type="ORF">P5G51_000795</name>
</gene>
<proteinExistence type="inferred from homology"/>
<dbReference type="SUPFAM" id="SSF53850">
    <property type="entry name" value="Periplasmic binding protein-like II"/>
    <property type="match status" value="1"/>
</dbReference>
<keyword evidence="2" id="KW-0479">Metal-binding</keyword>
<dbReference type="NCBIfam" id="TIGR01256">
    <property type="entry name" value="modA"/>
    <property type="match status" value="1"/>
</dbReference>
<keyword evidence="3" id="KW-0732">Signal</keyword>
<sequence>MHLWKKLSQDQLVQAKDVRQVLSYVETGNTEIGFVYESDAKISDKVKVLAVADTNAHDPIVYPAAVTSASKHKEATKEFLSFLQSDQAQRTLQKYGFKQTAND</sequence>
<comment type="similarity">
    <text evidence="1">Belongs to the bacterial solute-binding protein ModA family.</text>
</comment>